<evidence type="ECO:0000313" key="3">
    <source>
        <dbReference type="Proteomes" id="UP000316968"/>
    </source>
</evidence>
<reference evidence="2 3" key="1">
    <citation type="submission" date="2019-06" db="EMBL/GenBank/DDBJ databases">
        <title>Saccharibacillus brassicae sp. nov., an endophytic bacterium isolated from Chinese cabbage seeds (Brassica pekinensis).</title>
        <authorList>
            <person name="Jiang L."/>
            <person name="Lee J."/>
            <person name="Kim S.W."/>
        </authorList>
    </citation>
    <scope>NUCLEOTIDE SEQUENCE [LARGE SCALE GENOMIC DNA]</scope>
    <source>
        <strain evidence="3">KCTC 43072 / ATSA2</strain>
    </source>
</reference>
<dbReference type="AlphaFoldDB" id="A0A4Y6UXG3"/>
<protein>
    <submittedName>
        <fullName evidence="2">Uncharacterized protein</fullName>
    </submittedName>
</protein>
<keyword evidence="3" id="KW-1185">Reference proteome</keyword>
<organism evidence="2 3">
    <name type="scientific">Saccharibacillus brassicae</name>
    <dbReference type="NCBI Taxonomy" id="2583377"/>
    <lineage>
        <taxon>Bacteria</taxon>
        <taxon>Bacillati</taxon>
        <taxon>Bacillota</taxon>
        <taxon>Bacilli</taxon>
        <taxon>Bacillales</taxon>
        <taxon>Paenibacillaceae</taxon>
        <taxon>Saccharibacillus</taxon>
    </lineage>
</organism>
<name>A0A4Y6UXG3_SACBS</name>
<evidence type="ECO:0000256" key="1">
    <source>
        <dbReference type="SAM" id="MobiDB-lite"/>
    </source>
</evidence>
<feature type="compositionally biased region" description="Basic and acidic residues" evidence="1">
    <location>
        <begin position="86"/>
        <end position="101"/>
    </location>
</feature>
<dbReference type="RefSeq" id="WP_141448971.1">
    <property type="nucleotide sequence ID" value="NZ_CP041217.1"/>
</dbReference>
<dbReference type="EMBL" id="CP041217">
    <property type="protein sequence ID" value="QDH22429.1"/>
    <property type="molecule type" value="Genomic_DNA"/>
</dbReference>
<feature type="compositionally biased region" description="Basic and acidic residues" evidence="1">
    <location>
        <begin position="24"/>
        <end position="49"/>
    </location>
</feature>
<dbReference type="OrthoDB" id="2680540at2"/>
<feature type="region of interest" description="Disordered" evidence="1">
    <location>
        <begin position="1"/>
        <end position="101"/>
    </location>
</feature>
<gene>
    <name evidence="2" type="ORF">FFV09_17235</name>
</gene>
<dbReference type="Proteomes" id="UP000316968">
    <property type="component" value="Chromosome"/>
</dbReference>
<accession>A0A4Y6UXG3</accession>
<feature type="compositionally biased region" description="Basic and acidic residues" evidence="1">
    <location>
        <begin position="1"/>
        <end position="16"/>
    </location>
</feature>
<proteinExistence type="predicted"/>
<evidence type="ECO:0000313" key="2">
    <source>
        <dbReference type="EMBL" id="QDH22429.1"/>
    </source>
</evidence>
<dbReference type="KEGG" id="saca:FFV09_17235"/>
<sequence length="101" mass="11029">MLEPNEEKGQRNHESPDPTADETTNLRDDGSMEERTIEAETPGEKRPDAHVGNVPGEVDPRMAQAAADIQEDHAGTQSPSAIDEPGLDKLNSEEKAEHTEE</sequence>